<organism evidence="6 7">
    <name type="scientific">Botryosphaeria dothidea</name>
    <dbReference type="NCBI Taxonomy" id="55169"/>
    <lineage>
        <taxon>Eukaryota</taxon>
        <taxon>Fungi</taxon>
        <taxon>Dikarya</taxon>
        <taxon>Ascomycota</taxon>
        <taxon>Pezizomycotina</taxon>
        <taxon>Dothideomycetes</taxon>
        <taxon>Dothideomycetes incertae sedis</taxon>
        <taxon>Botryosphaeriales</taxon>
        <taxon>Botryosphaeriaceae</taxon>
        <taxon>Botryosphaeria</taxon>
    </lineage>
</organism>
<comment type="subcellular location">
    <subcellularLocation>
        <location evidence="1">Nucleus</location>
    </subcellularLocation>
</comment>
<dbReference type="InterPro" id="IPR036864">
    <property type="entry name" value="Zn2-C6_fun-type_DNA-bd_sf"/>
</dbReference>
<feature type="domain" description="Zn(2)-C6 fungal-type" evidence="5">
    <location>
        <begin position="67"/>
        <end position="96"/>
    </location>
</feature>
<dbReference type="PROSITE" id="PS50048">
    <property type="entry name" value="ZN2_CY6_FUNGAL_2"/>
    <property type="match status" value="1"/>
</dbReference>
<evidence type="ECO:0000256" key="1">
    <source>
        <dbReference type="ARBA" id="ARBA00004123"/>
    </source>
</evidence>
<dbReference type="CDD" id="cd12148">
    <property type="entry name" value="fungal_TF_MHR"/>
    <property type="match status" value="1"/>
</dbReference>
<proteinExistence type="predicted"/>
<evidence type="ECO:0000256" key="4">
    <source>
        <dbReference type="SAM" id="MobiDB-lite"/>
    </source>
</evidence>
<name>A0A8H4NBF4_9PEZI</name>
<dbReference type="AlphaFoldDB" id="A0A8H4NBF4"/>
<dbReference type="OrthoDB" id="2269373at2759"/>
<keyword evidence="3" id="KW-0539">Nucleus</keyword>
<protein>
    <recommendedName>
        <fullName evidence="5">Zn(2)-C6 fungal-type domain-containing protein</fullName>
    </recommendedName>
</protein>
<feature type="region of interest" description="Disordered" evidence="4">
    <location>
        <begin position="1"/>
        <end position="66"/>
    </location>
</feature>
<dbReference type="GO" id="GO:0006351">
    <property type="term" value="P:DNA-templated transcription"/>
    <property type="evidence" value="ECO:0007669"/>
    <property type="project" value="InterPro"/>
</dbReference>
<evidence type="ECO:0000313" key="7">
    <source>
        <dbReference type="Proteomes" id="UP000572817"/>
    </source>
</evidence>
<accession>A0A8H4NBF4</accession>
<sequence>MNPAASTPVSPRASADTGDAPKPHLKAAPAQVHLPPLDQSPAPARPQDHPLPTPSSSDPGQPLKPNACISCQRRKVKCDRLEPCSSCKRYRAQCEFRDPAPRRKRKLSDEDLHAKLDRYESILNSFGARVDARSDPASAERPASAALPTPVSAFTPLNAPRPPQPYQDASATVSHEPAPVRPATASGSHTFEGRLIYEKGNSRYLENSLWKGISEEFKSPGDMLRLSSPATTPGGPASLDSYQLEASELVLGLVRNPSGGLRHFHPQSPHIFLLWQAFLDNVNPITKILHAPTVQRQILKAASNLDTVDPETEVLMFAIYTFATTSLPPEECQSSFGESKETLIRKFQFATKLALHRAGFLRSSQLVVLQAYMLYLLSMRPYYDIQTLWSLSAIAVRMGQRLGLHRDGSQMGLPLFDMEIRRRIWWQLMPLDIRTAELAGGTASLFARGFDTNLPLNVNDSELNPDMKQLPVEHTGPTEMFFCLMRYNLGRFMRRSTAKSYFGESKVFDDDPPNIQGQDISLAEKDKKINEFEQFLDEHFLKHCDPSVPLHYLTAIVARCALAVMRLMAHHPRQYTDKGKSLPQSERDFLFHTSLKILELDNLAHGDPSLQRFMWHMDAFFQWDGFIFLLSELRSRTSPADKDVEKAWFNVSKVLEFHSDILEITRTPLNIAVASLATKAWDAYVVEALRLHRPAPSLQDYRALEVLVSRARDLRSRSPPAGVPQQQQQPSAAHADTKDASMGRGSEVGNAAGLGSGTNGWNVPLPMPLDASPMDWEMWDDMLAEFGLGGEVFGSYVAGQTAK</sequence>
<comment type="caution">
    <text evidence="6">The sequence shown here is derived from an EMBL/GenBank/DDBJ whole genome shotgun (WGS) entry which is preliminary data.</text>
</comment>
<keyword evidence="7" id="KW-1185">Reference proteome</keyword>
<evidence type="ECO:0000256" key="3">
    <source>
        <dbReference type="ARBA" id="ARBA00023242"/>
    </source>
</evidence>
<dbReference type="CDD" id="cd00067">
    <property type="entry name" value="GAL4"/>
    <property type="match status" value="1"/>
</dbReference>
<keyword evidence="2" id="KW-0479">Metal-binding</keyword>
<reference evidence="6" key="1">
    <citation type="submission" date="2020-04" db="EMBL/GenBank/DDBJ databases">
        <title>Genome Assembly and Annotation of Botryosphaeria dothidea sdau 11-99, a Latent Pathogen of Apple Fruit Ring Rot in China.</title>
        <authorList>
            <person name="Yu C."/>
            <person name="Diao Y."/>
            <person name="Lu Q."/>
            <person name="Zhao J."/>
            <person name="Cui S."/>
            <person name="Peng C."/>
            <person name="He B."/>
            <person name="Liu H."/>
        </authorList>
    </citation>
    <scope>NUCLEOTIDE SEQUENCE [LARGE SCALE GENOMIC DNA]</scope>
    <source>
        <strain evidence="6">Sdau11-99</strain>
    </source>
</reference>
<gene>
    <name evidence="6" type="ORF">GTA08_BOTSDO11952</name>
</gene>
<evidence type="ECO:0000259" key="5">
    <source>
        <dbReference type="PROSITE" id="PS50048"/>
    </source>
</evidence>
<evidence type="ECO:0000256" key="2">
    <source>
        <dbReference type="ARBA" id="ARBA00022723"/>
    </source>
</evidence>
<dbReference type="GO" id="GO:0003677">
    <property type="term" value="F:DNA binding"/>
    <property type="evidence" value="ECO:0007669"/>
    <property type="project" value="InterPro"/>
</dbReference>
<dbReference type="InterPro" id="IPR007219">
    <property type="entry name" value="XnlR_reg_dom"/>
</dbReference>
<dbReference type="SMART" id="SM00066">
    <property type="entry name" value="GAL4"/>
    <property type="match status" value="1"/>
</dbReference>
<feature type="region of interest" description="Disordered" evidence="4">
    <location>
        <begin position="133"/>
        <end position="187"/>
    </location>
</feature>
<dbReference type="GO" id="GO:0000981">
    <property type="term" value="F:DNA-binding transcription factor activity, RNA polymerase II-specific"/>
    <property type="evidence" value="ECO:0007669"/>
    <property type="project" value="InterPro"/>
</dbReference>
<dbReference type="EMBL" id="WWBZ02000002">
    <property type="protein sequence ID" value="KAF4312851.1"/>
    <property type="molecule type" value="Genomic_DNA"/>
</dbReference>
<feature type="region of interest" description="Disordered" evidence="4">
    <location>
        <begin position="715"/>
        <end position="760"/>
    </location>
</feature>
<dbReference type="InterPro" id="IPR050613">
    <property type="entry name" value="Sec_Metabolite_Reg"/>
</dbReference>
<dbReference type="Pfam" id="PF00172">
    <property type="entry name" value="Zn_clus"/>
    <property type="match status" value="1"/>
</dbReference>
<dbReference type="Pfam" id="PF04082">
    <property type="entry name" value="Fungal_trans"/>
    <property type="match status" value="1"/>
</dbReference>
<dbReference type="InterPro" id="IPR001138">
    <property type="entry name" value="Zn2Cys6_DnaBD"/>
</dbReference>
<dbReference type="SMART" id="SM00906">
    <property type="entry name" value="Fungal_trans"/>
    <property type="match status" value="1"/>
</dbReference>
<evidence type="ECO:0000313" key="6">
    <source>
        <dbReference type="EMBL" id="KAF4312851.1"/>
    </source>
</evidence>
<dbReference type="PANTHER" id="PTHR31001">
    <property type="entry name" value="UNCHARACTERIZED TRANSCRIPTIONAL REGULATORY PROTEIN"/>
    <property type="match status" value="1"/>
</dbReference>
<dbReference type="GO" id="GO:0005634">
    <property type="term" value="C:nucleus"/>
    <property type="evidence" value="ECO:0007669"/>
    <property type="project" value="UniProtKB-SubCell"/>
</dbReference>
<dbReference type="SUPFAM" id="SSF57701">
    <property type="entry name" value="Zn2/Cys6 DNA-binding domain"/>
    <property type="match status" value="1"/>
</dbReference>
<dbReference type="Gene3D" id="4.10.240.10">
    <property type="entry name" value="Zn(2)-C6 fungal-type DNA-binding domain"/>
    <property type="match status" value="1"/>
</dbReference>
<dbReference type="Proteomes" id="UP000572817">
    <property type="component" value="Unassembled WGS sequence"/>
</dbReference>
<feature type="compositionally biased region" description="Low complexity" evidence="4">
    <location>
        <begin position="719"/>
        <end position="734"/>
    </location>
</feature>
<dbReference type="GO" id="GO:0008270">
    <property type="term" value="F:zinc ion binding"/>
    <property type="evidence" value="ECO:0007669"/>
    <property type="project" value="InterPro"/>
</dbReference>
<dbReference type="PANTHER" id="PTHR31001:SF85">
    <property type="entry name" value="ZN(II)2CYS6 TRANSCRIPTION FACTOR (EUROFUNG)"/>
    <property type="match status" value="1"/>
</dbReference>